<proteinExistence type="predicted"/>
<dbReference type="Gramene" id="TKW01321">
    <property type="protein sequence ID" value="TKW01321"/>
    <property type="gene ID" value="SEVIR_8G172000v2"/>
</dbReference>
<evidence type="ECO:0000256" key="1">
    <source>
        <dbReference type="SAM" id="SignalP"/>
    </source>
</evidence>
<protein>
    <recommendedName>
        <fullName evidence="4">Hydrophobic seed protein domain-containing protein</fullName>
    </recommendedName>
</protein>
<evidence type="ECO:0000313" key="2">
    <source>
        <dbReference type="EMBL" id="TKW01321.1"/>
    </source>
</evidence>
<feature type="chain" id="PRO_5020569978" description="Hydrophobic seed protein domain-containing protein" evidence="1">
    <location>
        <begin position="27"/>
        <end position="62"/>
    </location>
</feature>
<dbReference type="AlphaFoldDB" id="A0A4U6TG83"/>
<reference evidence="2" key="1">
    <citation type="submission" date="2019-03" db="EMBL/GenBank/DDBJ databases">
        <title>WGS assembly of Setaria viridis.</title>
        <authorList>
            <person name="Huang P."/>
            <person name="Jenkins J."/>
            <person name="Grimwood J."/>
            <person name="Barry K."/>
            <person name="Healey A."/>
            <person name="Mamidi S."/>
            <person name="Sreedasyam A."/>
            <person name="Shu S."/>
            <person name="Feldman M."/>
            <person name="Wu J."/>
            <person name="Yu Y."/>
            <person name="Chen C."/>
            <person name="Johnson J."/>
            <person name="Rokhsar D."/>
            <person name="Baxter I."/>
            <person name="Schmutz J."/>
            <person name="Brutnell T."/>
            <person name="Kellogg E."/>
        </authorList>
    </citation>
    <scope>NUCLEOTIDE SEQUENCE [LARGE SCALE GENOMIC DNA]</scope>
</reference>
<dbReference type="EMBL" id="CM016559">
    <property type="protein sequence ID" value="TKW01321.1"/>
    <property type="molecule type" value="Genomic_DNA"/>
</dbReference>
<accession>A0A4U6TG83</accession>
<keyword evidence="1" id="KW-0732">Signal</keyword>
<name>A0A4U6TG83_SETVI</name>
<organism evidence="2 3">
    <name type="scientific">Setaria viridis</name>
    <name type="common">Green bristlegrass</name>
    <name type="synonym">Setaria italica subsp. viridis</name>
    <dbReference type="NCBI Taxonomy" id="4556"/>
    <lineage>
        <taxon>Eukaryota</taxon>
        <taxon>Viridiplantae</taxon>
        <taxon>Streptophyta</taxon>
        <taxon>Embryophyta</taxon>
        <taxon>Tracheophyta</taxon>
        <taxon>Spermatophyta</taxon>
        <taxon>Magnoliopsida</taxon>
        <taxon>Liliopsida</taxon>
        <taxon>Poales</taxon>
        <taxon>Poaceae</taxon>
        <taxon>PACMAD clade</taxon>
        <taxon>Panicoideae</taxon>
        <taxon>Panicodae</taxon>
        <taxon>Paniceae</taxon>
        <taxon>Cenchrinae</taxon>
        <taxon>Setaria</taxon>
    </lineage>
</organism>
<evidence type="ECO:0000313" key="3">
    <source>
        <dbReference type="Proteomes" id="UP000298652"/>
    </source>
</evidence>
<dbReference type="Proteomes" id="UP000298652">
    <property type="component" value="Chromosome 8"/>
</dbReference>
<feature type="signal peptide" evidence="1">
    <location>
        <begin position="1"/>
        <end position="26"/>
    </location>
</feature>
<evidence type="ECO:0008006" key="4">
    <source>
        <dbReference type="Google" id="ProtNLM"/>
    </source>
</evidence>
<sequence length="62" mass="6769">MILGYPSFRVTFFLVIQLILISICSLVPSPLASRGCGWGPFLTPCPRDPPVTSCPRPPCRHG</sequence>
<keyword evidence="3" id="KW-1185">Reference proteome</keyword>
<gene>
    <name evidence="2" type="ORF">SEVIR_8G172000v2</name>
</gene>